<dbReference type="InterPro" id="IPR045341">
    <property type="entry name" value="DUF6532"/>
</dbReference>
<evidence type="ECO:0000259" key="2">
    <source>
        <dbReference type="Pfam" id="PF20149"/>
    </source>
</evidence>
<sequence length="411" mass="45430">MRTRTQSKNDAEGAQQHASDAQTRKRKNGSDSCPSGDIDVEPRTTRAAARKKQRRLPSIIVVSDDDADPSAAVNDTSDGIEIIAYPGTDQAPENDETRWLPHTQLVRSKSESKGCPLPIRSQSREIQRVITDGLRLARRWFVLGGGDCDWVTRAIKGDLTESFMSPFAFHGADMVYLSAMISVAKENGLTDRGDVVDRLENGSTDYTTPLITFGAVRLRKFCTGFKAAVRHVVYRCLRLNSMTKREVSALIDHSNYIYPAVEKKFDKTKPFESEVLAQAIRAAFFVPKTSQNQGEHSLDLGLVHGDNLISSDRTRRNELEVSPGMLLLAAAAVAAVLNDKLAGGSSEFSGPHYDSLFKEHLVLLATLRKLKPVAYHRLMHGILMKCRSEMPIMSGRSNALLSDVEWDSIVG</sequence>
<dbReference type="GeneID" id="19205186"/>
<accession>A0A5M3MS56</accession>
<gene>
    <name evidence="3" type="ORF">CONPUDRAFT_164644</name>
</gene>
<feature type="region of interest" description="Disordered" evidence="1">
    <location>
        <begin position="1"/>
        <end position="54"/>
    </location>
</feature>
<dbReference type="AlphaFoldDB" id="A0A5M3MS56"/>
<comment type="caution">
    <text evidence="3">The sequence shown here is derived from an EMBL/GenBank/DDBJ whole genome shotgun (WGS) entry which is preliminary data.</text>
</comment>
<feature type="domain" description="DUF6532" evidence="2">
    <location>
        <begin position="201"/>
        <end position="366"/>
    </location>
</feature>
<reference evidence="4" key="1">
    <citation type="journal article" date="2012" name="Science">
        <title>The Paleozoic origin of enzymatic lignin decomposition reconstructed from 31 fungal genomes.</title>
        <authorList>
            <person name="Floudas D."/>
            <person name="Binder M."/>
            <person name="Riley R."/>
            <person name="Barry K."/>
            <person name="Blanchette R.A."/>
            <person name="Henrissat B."/>
            <person name="Martinez A.T."/>
            <person name="Otillar R."/>
            <person name="Spatafora J.W."/>
            <person name="Yadav J.S."/>
            <person name="Aerts A."/>
            <person name="Benoit I."/>
            <person name="Boyd A."/>
            <person name="Carlson A."/>
            <person name="Copeland A."/>
            <person name="Coutinho P.M."/>
            <person name="de Vries R.P."/>
            <person name="Ferreira P."/>
            <person name="Findley K."/>
            <person name="Foster B."/>
            <person name="Gaskell J."/>
            <person name="Glotzer D."/>
            <person name="Gorecki P."/>
            <person name="Heitman J."/>
            <person name="Hesse C."/>
            <person name="Hori C."/>
            <person name="Igarashi K."/>
            <person name="Jurgens J.A."/>
            <person name="Kallen N."/>
            <person name="Kersten P."/>
            <person name="Kohler A."/>
            <person name="Kuees U."/>
            <person name="Kumar T.K.A."/>
            <person name="Kuo A."/>
            <person name="LaButti K."/>
            <person name="Larrondo L.F."/>
            <person name="Lindquist E."/>
            <person name="Ling A."/>
            <person name="Lombard V."/>
            <person name="Lucas S."/>
            <person name="Lundell T."/>
            <person name="Martin R."/>
            <person name="McLaughlin D.J."/>
            <person name="Morgenstern I."/>
            <person name="Morin E."/>
            <person name="Murat C."/>
            <person name="Nagy L.G."/>
            <person name="Nolan M."/>
            <person name="Ohm R.A."/>
            <person name="Patyshakuliyeva A."/>
            <person name="Rokas A."/>
            <person name="Ruiz-Duenas F.J."/>
            <person name="Sabat G."/>
            <person name="Salamov A."/>
            <person name="Samejima M."/>
            <person name="Schmutz J."/>
            <person name="Slot J.C."/>
            <person name="St John F."/>
            <person name="Stenlid J."/>
            <person name="Sun H."/>
            <person name="Sun S."/>
            <person name="Syed K."/>
            <person name="Tsang A."/>
            <person name="Wiebenga A."/>
            <person name="Young D."/>
            <person name="Pisabarro A."/>
            <person name="Eastwood D.C."/>
            <person name="Martin F."/>
            <person name="Cullen D."/>
            <person name="Grigoriev I.V."/>
            <person name="Hibbett D.S."/>
        </authorList>
    </citation>
    <scope>NUCLEOTIDE SEQUENCE [LARGE SCALE GENOMIC DNA]</scope>
    <source>
        <strain evidence="4">RWD-64-598 SS2</strain>
    </source>
</reference>
<evidence type="ECO:0000256" key="1">
    <source>
        <dbReference type="SAM" id="MobiDB-lite"/>
    </source>
</evidence>
<dbReference type="RefSeq" id="XP_007767780.1">
    <property type="nucleotide sequence ID" value="XM_007769590.1"/>
</dbReference>
<dbReference type="KEGG" id="cput:CONPUDRAFT_164644"/>
<dbReference type="EMBL" id="JH711577">
    <property type="protein sequence ID" value="EIW81930.1"/>
    <property type="molecule type" value="Genomic_DNA"/>
</dbReference>
<evidence type="ECO:0000313" key="4">
    <source>
        <dbReference type="Proteomes" id="UP000053558"/>
    </source>
</evidence>
<dbReference type="Proteomes" id="UP000053558">
    <property type="component" value="Unassembled WGS sequence"/>
</dbReference>
<evidence type="ECO:0000313" key="3">
    <source>
        <dbReference type="EMBL" id="EIW81930.1"/>
    </source>
</evidence>
<protein>
    <recommendedName>
        <fullName evidence="2">DUF6532 domain-containing protein</fullName>
    </recommendedName>
</protein>
<proteinExistence type="predicted"/>
<keyword evidence="4" id="KW-1185">Reference proteome</keyword>
<dbReference type="OrthoDB" id="2651384at2759"/>
<organism evidence="3 4">
    <name type="scientific">Coniophora puteana (strain RWD-64-598)</name>
    <name type="common">Brown rot fungus</name>
    <dbReference type="NCBI Taxonomy" id="741705"/>
    <lineage>
        <taxon>Eukaryota</taxon>
        <taxon>Fungi</taxon>
        <taxon>Dikarya</taxon>
        <taxon>Basidiomycota</taxon>
        <taxon>Agaricomycotina</taxon>
        <taxon>Agaricomycetes</taxon>
        <taxon>Agaricomycetidae</taxon>
        <taxon>Boletales</taxon>
        <taxon>Coniophorineae</taxon>
        <taxon>Coniophoraceae</taxon>
        <taxon>Coniophora</taxon>
    </lineage>
</organism>
<dbReference type="Pfam" id="PF20149">
    <property type="entry name" value="DUF6532"/>
    <property type="match status" value="1"/>
</dbReference>
<name>A0A5M3MS56_CONPW</name>
<dbReference type="OMA" id="YHALMHG"/>